<dbReference type="EMBL" id="ACCJ01000359">
    <property type="protein sequence ID" value="EEG53551.1"/>
    <property type="molecule type" value="Genomic_DNA"/>
</dbReference>
<keyword evidence="2" id="KW-1185">Reference proteome</keyword>
<accession>C0D529</accession>
<reference evidence="1 2" key="1">
    <citation type="submission" date="2009-02" db="EMBL/GenBank/DDBJ databases">
        <title>Draft genome sequence of Clostridium asparagiforme (DSM 15981).</title>
        <authorList>
            <person name="Sudarsanam P."/>
            <person name="Ley R."/>
            <person name="Guruge J."/>
            <person name="Turnbaugh P.J."/>
            <person name="Mahowald M."/>
            <person name="Liep D."/>
            <person name="Gordon J."/>
        </authorList>
    </citation>
    <scope>NUCLEOTIDE SEQUENCE [LARGE SCALE GENOMIC DNA]</scope>
    <source>
        <strain evidence="1 2">DSM 15981</strain>
    </source>
</reference>
<dbReference type="HOGENOM" id="CLU_3249308_0_0_9"/>
<evidence type="ECO:0000313" key="1">
    <source>
        <dbReference type="EMBL" id="EEG53551.1"/>
    </source>
</evidence>
<proteinExistence type="predicted"/>
<dbReference type="AlphaFoldDB" id="C0D529"/>
<organism evidence="1 2">
    <name type="scientific">[Clostridium] asparagiforme DSM 15981</name>
    <dbReference type="NCBI Taxonomy" id="518636"/>
    <lineage>
        <taxon>Bacteria</taxon>
        <taxon>Bacillati</taxon>
        <taxon>Bacillota</taxon>
        <taxon>Clostridia</taxon>
        <taxon>Lachnospirales</taxon>
        <taxon>Lachnospiraceae</taxon>
        <taxon>Enterocloster</taxon>
    </lineage>
</organism>
<sequence length="42" mass="4797">MICEVSCADRCDIIGDGFSDRSLWLPAMYRDKTGIPLTENFR</sequence>
<name>C0D529_9FIRM</name>
<protein>
    <submittedName>
        <fullName evidence="1">Uncharacterized protein</fullName>
    </submittedName>
</protein>
<gene>
    <name evidence="1" type="ORF">CLOSTASPAR_04375</name>
</gene>
<dbReference type="Proteomes" id="UP000004756">
    <property type="component" value="Unassembled WGS sequence"/>
</dbReference>
<evidence type="ECO:0000313" key="2">
    <source>
        <dbReference type="Proteomes" id="UP000004756"/>
    </source>
</evidence>
<comment type="caution">
    <text evidence="1">The sequence shown here is derived from an EMBL/GenBank/DDBJ whole genome shotgun (WGS) entry which is preliminary data.</text>
</comment>